<dbReference type="SMART" id="SM00054">
    <property type="entry name" value="EFh"/>
    <property type="match status" value="1"/>
</dbReference>
<feature type="domain" description="EF-hand" evidence="2">
    <location>
        <begin position="1"/>
        <end position="28"/>
    </location>
</feature>
<dbReference type="InterPro" id="IPR011992">
    <property type="entry name" value="EF-hand-dom_pair"/>
</dbReference>
<dbReference type="PaxDb" id="55529-EKX40234"/>
<accession>L1IWI3</accession>
<sequence>MFKEFDVDNNGSIDFQEFQAIMDSIFLDRQGIRAHDGWRKKVLVSLESRLRPPPPMRPVGLSGGRLVMSSISTNVKAEQECSTADILNQRTGRELFASRIVSPDEQVSKAVLSLRCSNLPDFRSRQFGKQEKPAFPCRPLAVLNVQDPRTMTWFKAGHSSWLDAKPTRMEFELDFDYFNSIDNYEICMYDLEDGTGG</sequence>
<keyword evidence="5" id="KW-1185">Reference proteome</keyword>
<dbReference type="SUPFAM" id="SSF47473">
    <property type="entry name" value="EF-hand"/>
    <property type="match status" value="1"/>
</dbReference>
<evidence type="ECO:0000256" key="1">
    <source>
        <dbReference type="ARBA" id="ARBA00022837"/>
    </source>
</evidence>
<dbReference type="Pfam" id="PF00036">
    <property type="entry name" value="EF-hand_1"/>
    <property type="match status" value="1"/>
</dbReference>
<dbReference type="PROSITE" id="PS50222">
    <property type="entry name" value="EF_HAND_2"/>
    <property type="match status" value="1"/>
</dbReference>
<evidence type="ECO:0000313" key="3">
    <source>
        <dbReference type="EMBL" id="EKX40234.1"/>
    </source>
</evidence>
<dbReference type="RefSeq" id="XP_005827214.1">
    <property type="nucleotide sequence ID" value="XM_005827157.1"/>
</dbReference>
<gene>
    <name evidence="3" type="ORF">GUITHDRAFT_113713</name>
</gene>
<dbReference type="GO" id="GO:0005509">
    <property type="term" value="F:calcium ion binding"/>
    <property type="evidence" value="ECO:0007669"/>
    <property type="project" value="InterPro"/>
</dbReference>
<dbReference type="EMBL" id="JH993033">
    <property type="protein sequence ID" value="EKX40234.1"/>
    <property type="molecule type" value="Genomic_DNA"/>
</dbReference>
<keyword evidence="1" id="KW-0106">Calcium</keyword>
<proteinExistence type="predicted"/>
<dbReference type="AlphaFoldDB" id="L1IWI3"/>
<reference evidence="4" key="3">
    <citation type="submission" date="2016-03" db="UniProtKB">
        <authorList>
            <consortium name="EnsemblProtists"/>
        </authorList>
    </citation>
    <scope>IDENTIFICATION</scope>
</reference>
<protein>
    <recommendedName>
        <fullName evidence="2">EF-hand domain-containing protein</fullName>
    </recommendedName>
</protein>
<reference evidence="3 5" key="1">
    <citation type="journal article" date="2012" name="Nature">
        <title>Algal genomes reveal evolutionary mosaicism and the fate of nucleomorphs.</title>
        <authorList>
            <consortium name="DOE Joint Genome Institute"/>
            <person name="Curtis B.A."/>
            <person name="Tanifuji G."/>
            <person name="Burki F."/>
            <person name="Gruber A."/>
            <person name="Irimia M."/>
            <person name="Maruyama S."/>
            <person name="Arias M.C."/>
            <person name="Ball S.G."/>
            <person name="Gile G.H."/>
            <person name="Hirakawa Y."/>
            <person name="Hopkins J.F."/>
            <person name="Kuo A."/>
            <person name="Rensing S.A."/>
            <person name="Schmutz J."/>
            <person name="Symeonidi A."/>
            <person name="Elias M."/>
            <person name="Eveleigh R.J."/>
            <person name="Herman E.K."/>
            <person name="Klute M.J."/>
            <person name="Nakayama T."/>
            <person name="Obornik M."/>
            <person name="Reyes-Prieto A."/>
            <person name="Armbrust E.V."/>
            <person name="Aves S.J."/>
            <person name="Beiko R.G."/>
            <person name="Coutinho P."/>
            <person name="Dacks J.B."/>
            <person name="Durnford D.G."/>
            <person name="Fast N.M."/>
            <person name="Green B.R."/>
            <person name="Grisdale C.J."/>
            <person name="Hempel F."/>
            <person name="Henrissat B."/>
            <person name="Hoppner M.P."/>
            <person name="Ishida K."/>
            <person name="Kim E."/>
            <person name="Koreny L."/>
            <person name="Kroth P.G."/>
            <person name="Liu Y."/>
            <person name="Malik S.B."/>
            <person name="Maier U.G."/>
            <person name="McRose D."/>
            <person name="Mock T."/>
            <person name="Neilson J.A."/>
            <person name="Onodera N.T."/>
            <person name="Poole A.M."/>
            <person name="Pritham E.J."/>
            <person name="Richards T.A."/>
            <person name="Rocap G."/>
            <person name="Roy S.W."/>
            <person name="Sarai C."/>
            <person name="Schaack S."/>
            <person name="Shirato S."/>
            <person name="Slamovits C.H."/>
            <person name="Spencer D.F."/>
            <person name="Suzuki S."/>
            <person name="Worden A.Z."/>
            <person name="Zauner S."/>
            <person name="Barry K."/>
            <person name="Bell C."/>
            <person name="Bharti A.K."/>
            <person name="Crow J.A."/>
            <person name="Grimwood J."/>
            <person name="Kramer R."/>
            <person name="Lindquist E."/>
            <person name="Lucas S."/>
            <person name="Salamov A."/>
            <person name="McFadden G.I."/>
            <person name="Lane C.E."/>
            <person name="Keeling P.J."/>
            <person name="Gray M.W."/>
            <person name="Grigoriev I.V."/>
            <person name="Archibald J.M."/>
        </authorList>
    </citation>
    <scope>NUCLEOTIDE SEQUENCE</scope>
    <source>
        <strain evidence="3 5">CCMP2712</strain>
    </source>
</reference>
<dbReference type="PROSITE" id="PS00018">
    <property type="entry name" value="EF_HAND_1"/>
    <property type="match status" value="1"/>
</dbReference>
<dbReference type="InterPro" id="IPR018247">
    <property type="entry name" value="EF_Hand_1_Ca_BS"/>
</dbReference>
<dbReference type="Gene3D" id="1.10.238.10">
    <property type="entry name" value="EF-hand"/>
    <property type="match status" value="1"/>
</dbReference>
<dbReference type="InterPro" id="IPR002048">
    <property type="entry name" value="EF_hand_dom"/>
</dbReference>
<organism evidence="3">
    <name type="scientific">Guillardia theta (strain CCMP2712)</name>
    <name type="common">Cryptophyte</name>
    <dbReference type="NCBI Taxonomy" id="905079"/>
    <lineage>
        <taxon>Eukaryota</taxon>
        <taxon>Cryptophyceae</taxon>
        <taxon>Pyrenomonadales</taxon>
        <taxon>Geminigeraceae</taxon>
        <taxon>Guillardia</taxon>
    </lineage>
</organism>
<evidence type="ECO:0000313" key="5">
    <source>
        <dbReference type="Proteomes" id="UP000011087"/>
    </source>
</evidence>
<evidence type="ECO:0000313" key="4">
    <source>
        <dbReference type="EnsemblProtists" id="EKX40234"/>
    </source>
</evidence>
<evidence type="ECO:0000259" key="2">
    <source>
        <dbReference type="PROSITE" id="PS50222"/>
    </source>
</evidence>
<dbReference type="Proteomes" id="UP000011087">
    <property type="component" value="Unassembled WGS sequence"/>
</dbReference>
<name>L1IWI3_GUITC</name>
<dbReference type="KEGG" id="gtt:GUITHDRAFT_113713"/>
<dbReference type="GeneID" id="17296999"/>
<dbReference type="EnsemblProtists" id="EKX40234">
    <property type="protein sequence ID" value="EKX40234"/>
    <property type="gene ID" value="GUITHDRAFT_113713"/>
</dbReference>
<dbReference type="HOGENOM" id="CLU_1386515_0_0_1"/>
<reference evidence="5" key="2">
    <citation type="submission" date="2012-11" db="EMBL/GenBank/DDBJ databases">
        <authorList>
            <person name="Kuo A."/>
            <person name="Curtis B.A."/>
            <person name="Tanifuji G."/>
            <person name="Burki F."/>
            <person name="Gruber A."/>
            <person name="Irimia M."/>
            <person name="Maruyama S."/>
            <person name="Arias M.C."/>
            <person name="Ball S.G."/>
            <person name="Gile G.H."/>
            <person name="Hirakawa Y."/>
            <person name="Hopkins J.F."/>
            <person name="Rensing S.A."/>
            <person name="Schmutz J."/>
            <person name="Symeonidi A."/>
            <person name="Elias M."/>
            <person name="Eveleigh R.J."/>
            <person name="Herman E.K."/>
            <person name="Klute M.J."/>
            <person name="Nakayama T."/>
            <person name="Obornik M."/>
            <person name="Reyes-Prieto A."/>
            <person name="Armbrust E.V."/>
            <person name="Aves S.J."/>
            <person name="Beiko R.G."/>
            <person name="Coutinho P."/>
            <person name="Dacks J.B."/>
            <person name="Durnford D.G."/>
            <person name="Fast N.M."/>
            <person name="Green B.R."/>
            <person name="Grisdale C."/>
            <person name="Hempe F."/>
            <person name="Henrissat B."/>
            <person name="Hoppner M.P."/>
            <person name="Ishida K.-I."/>
            <person name="Kim E."/>
            <person name="Koreny L."/>
            <person name="Kroth P.G."/>
            <person name="Liu Y."/>
            <person name="Malik S.-B."/>
            <person name="Maier U.G."/>
            <person name="McRose D."/>
            <person name="Mock T."/>
            <person name="Neilson J.A."/>
            <person name="Onodera N.T."/>
            <person name="Poole A.M."/>
            <person name="Pritham E.J."/>
            <person name="Richards T.A."/>
            <person name="Rocap G."/>
            <person name="Roy S.W."/>
            <person name="Sarai C."/>
            <person name="Schaack S."/>
            <person name="Shirato S."/>
            <person name="Slamovits C.H."/>
            <person name="Spencer D.F."/>
            <person name="Suzuki S."/>
            <person name="Worden A.Z."/>
            <person name="Zauner S."/>
            <person name="Barry K."/>
            <person name="Bell C."/>
            <person name="Bharti A.K."/>
            <person name="Crow J.A."/>
            <person name="Grimwood J."/>
            <person name="Kramer R."/>
            <person name="Lindquist E."/>
            <person name="Lucas S."/>
            <person name="Salamov A."/>
            <person name="McFadden G.I."/>
            <person name="Lane C.E."/>
            <person name="Keeling P.J."/>
            <person name="Gray M.W."/>
            <person name="Grigoriev I.V."/>
            <person name="Archibald J.M."/>
        </authorList>
    </citation>
    <scope>NUCLEOTIDE SEQUENCE</scope>
    <source>
        <strain evidence="5">CCMP2712</strain>
    </source>
</reference>